<comment type="caution">
    <text evidence="2">The sequence shown here is derived from an EMBL/GenBank/DDBJ whole genome shotgun (WGS) entry which is preliminary data.</text>
</comment>
<reference evidence="2 3" key="1">
    <citation type="submission" date="2018-03" db="EMBL/GenBank/DDBJ databases">
        <authorList>
            <person name="Gulvik C.A."/>
        </authorList>
    </citation>
    <scope>NUCLEOTIDE SEQUENCE [LARGE SCALE GENOMIC DNA]</scope>
    <source>
        <strain evidence="2 3">JCM 31581</strain>
    </source>
</reference>
<dbReference type="InterPro" id="IPR010699">
    <property type="entry name" value="DUF1275"/>
</dbReference>
<keyword evidence="1" id="KW-0472">Membrane</keyword>
<feature type="transmembrane region" description="Helical" evidence="1">
    <location>
        <begin position="87"/>
        <end position="107"/>
    </location>
</feature>
<protein>
    <submittedName>
        <fullName evidence="2">DUF1275 domain-containing protein</fullName>
    </submittedName>
</protein>
<dbReference type="PANTHER" id="PTHR37314:SF4">
    <property type="entry name" value="UPF0700 TRANSMEMBRANE PROTEIN YOAK"/>
    <property type="match status" value="1"/>
</dbReference>
<dbReference type="Pfam" id="PF06912">
    <property type="entry name" value="DUF1275"/>
    <property type="match status" value="1"/>
</dbReference>
<evidence type="ECO:0000256" key="1">
    <source>
        <dbReference type="SAM" id="Phobius"/>
    </source>
</evidence>
<feature type="transmembrane region" description="Helical" evidence="1">
    <location>
        <begin position="169"/>
        <end position="191"/>
    </location>
</feature>
<dbReference type="RefSeq" id="WP_125943302.1">
    <property type="nucleotide sequence ID" value="NZ_PXZH01000002.1"/>
</dbReference>
<keyword evidence="1" id="KW-1133">Transmembrane helix</keyword>
<dbReference type="EMBL" id="PXZH01000002">
    <property type="protein sequence ID" value="RST89369.1"/>
    <property type="molecule type" value="Genomic_DNA"/>
</dbReference>
<evidence type="ECO:0000313" key="2">
    <source>
        <dbReference type="EMBL" id="RST89369.1"/>
    </source>
</evidence>
<proteinExistence type="predicted"/>
<organism evidence="2 3">
    <name type="scientific">Vagococcus humatus</name>
    <dbReference type="NCBI Taxonomy" id="1889241"/>
    <lineage>
        <taxon>Bacteria</taxon>
        <taxon>Bacillati</taxon>
        <taxon>Bacillota</taxon>
        <taxon>Bacilli</taxon>
        <taxon>Lactobacillales</taxon>
        <taxon>Enterococcaceae</taxon>
        <taxon>Vagococcus</taxon>
    </lineage>
</organism>
<feature type="transmembrane region" description="Helical" evidence="1">
    <location>
        <begin position="60"/>
        <end position="80"/>
    </location>
</feature>
<evidence type="ECO:0000313" key="3">
    <source>
        <dbReference type="Proteomes" id="UP000277864"/>
    </source>
</evidence>
<gene>
    <name evidence="2" type="ORF">C7P63_06240</name>
</gene>
<name>A0A3R9YEF4_9ENTE</name>
<keyword evidence="3" id="KW-1185">Reference proteome</keyword>
<accession>A0A3R9YEF4</accession>
<sequence>MQQRFHEERLVGLLMTFVGGAMDGYTYIHYDAFASAQTGNLILAIIQGFDGQWGSVMKKLLSTLCFLCGIYLAKFVADYCQEKGWHFWRLFVLYYEGFVFFLVSLPAINEHPAFVTMLIAFTAAIQWIAFDKIKGMSYTNLFTTGNLKGLASHFYEYRKTRAEEEFEQLIHFVLVVVFFILGAVSSIGLYHLVGFKAILLVTVICLCLSIYATYMLWRFSKSEFSR</sequence>
<dbReference type="OrthoDB" id="7057004at2"/>
<dbReference type="AlphaFoldDB" id="A0A3R9YEF4"/>
<feature type="transmembrane region" description="Helical" evidence="1">
    <location>
        <begin position="12"/>
        <end position="30"/>
    </location>
</feature>
<keyword evidence="1" id="KW-0812">Transmembrane</keyword>
<feature type="transmembrane region" description="Helical" evidence="1">
    <location>
        <begin position="197"/>
        <end position="217"/>
    </location>
</feature>
<dbReference type="Proteomes" id="UP000277864">
    <property type="component" value="Unassembled WGS sequence"/>
</dbReference>
<dbReference type="PANTHER" id="PTHR37314">
    <property type="entry name" value="SLR0142 PROTEIN"/>
    <property type="match status" value="1"/>
</dbReference>
<feature type="transmembrane region" description="Helical" evidence="1">
    <location>
        <begin position="113"/>
        <end position="130"/>
    </location>
</feature>